<dbReference type="AlphaFoldDB" id="A0A829Y7B3"/>
<accession>A0A829Y7B3</accession>
<evidence type="ECO:0000313" key="2">
    <source>
        <dbReference type="Proteomes" id="UP000445000"/>
    </source>
</evidence>
<gene>
    <name evidence="1" type="ORF">GCM10011487_08910</name>
</gene>
<protein>
    <submittedName>
        <fullName evidence="1">Uncharacterized protein</fullName>
    </submittedName>
</protein>
<name>A0A829Y7B3_9GAMM</name>
<organism evidence="1 2">
    <name type="scientific">Steroidobacter agaridevorans</name>
    <dbReference type="NCBI Taxonomy" id="2695856"/>
    <lineage>
        <taxon>Bacteria</taxon>
        <taxon>Pseudomonadati</taxon>
        <taxon>Pseudomonadota</taxon>
        <taxon>Gammaproteobacteria</taxon>
        <taxon>Steroidobacterales</taxon>
        <taxon>Steroidobacteraceae</taxon>
        <taxon>Steroidobacter</taxon>
    </lineage>
</organism>
<keyword evidence="2" id="KW-1185">Reference proteome</keyword>
<dbReference type="EMBL" id="BLJN01000001">
    <property type="protein sequence ID" value="GFE78891.1"/>
    <property type="molecule type" value="Genomic_DNA"/>
</dbReference>
<proteinExistence type="predicted"/>
<evidence type="ECO:0000313" key="1">
    <source>
        <dbReference type="EMBL" id="GFE78891.1"/>
    </source>
</evidence>
<sequence>MVAALATAVTVIVKSHEARELAASVEPTNLSTAENRTRPLVSPLVPEQQRSLAATEDPPDAAFLAQVEHKYRFLIADVEEAHVDELRRRLLERESQMDIGSRSRIDAGIGKLLPAESFAYYQTLKDSDLEQHHLAEYTGGISNVAPLDERQERIVLEAKLRQKQRYAAVMRDVGLDRESLSKEERAYAHAGTAEALKQYMNDFLAEVAPALTQEQYTQLKNYETTEFARELSRLQQRINAK</sequence>
<comment type="caution">
    <text evidence="1">The sequence shown here is derived from an EMBL/GenBank/DDBJ whole genome shotgun (WGS) entry which is preliminary data.</text>
</comment>
<reference evidence="2" key="1">
    <citation type="submission" date="2020-01" db="EMBL/GenBank/DDBJ databases">
        <title>'Steroidobacter agaridevorans' sp. nov., agar-degrading bacteria isolated from rhizosphere soils.</title>
        <authorList>
            <person name="Ikenaga M."/>
            <person name="Kataoka M."/>
            <person name="Murouchi A."/>
            <person name="Katsuragi S."/>
            <person name="Sakai M."/>
        </authorList>
    </citation>
    <scope>NUCLEOTIDE SEQUENCE [LARGE SCALE GENOMIC DNA]</scope>
    <source>
        <strain evidence="2">YU21-B</strain>
    </source>
</reference>
<dbReference type="Proteomes" id="UP000445000">
    <property type="component" value="Unassembled WGS sequence"/>
</dbReference>